<feature type="signal peptide" evidence="1">
    <location>
        <begin position="1"/>
        <end position="20"/>
    </location>
</feature>
<name>A0A7X5YLF0_9CAUL</name>
<reference evidence="3 4" key="1">
    <citation type="submission" date="2020-03" db="EMBL/GenBank/DDBJ databases">
        <title>Genomic Encyclopedia of Type Strains, Phase IV (KMG-IV): sequencing the most valuable type-strain genomes for metagenomic binning, comparative biology and taxonomic classification.</title>
        <authorList>
            <person name="Goeker M."/>
        </authorList>
    </citation>
    <scope>NUCLEOTIDE SEQUENCE [LARGE SCALE GENOMIC DNA]</scope>
    <source>
        <strain evidence="3 4">DSM 4736</strain>
    </source>
</reference>
<evidence type="ECO:0000259" key="2">
    <source>
        <dbReference type="Pfam" id="PF09832"/>
    </source>
</evidence>
<dbReference type="RefSeq" id="WP_168047520.1">
    <property type="nucleotide sequence ID" value="NZ_JAATJM010000002.1"/>
</dbReference>
<gene>
    <name evidence="3" type="ORF">GGQ87_002084</name>
</gene>
<keyword evidence="1" id="KW-0732">Signal</keyword>
<dbReference type="Proteomes" id="UP000587415">
    <property type="component" value="Unassembled WGS sequence"/>
</dbReference>
<dbReference type="InterPro" id="IPR036388">
    <property type="entry name" value="WH-like_DNA-bd_sf"/>
</dbReference>
<feature type="chain" id="PRO_5030900445" description="DUF2059 domain-containing protein" evidence="1">
    <location>
        <begin position="21"/>
        <end position="170"/>
    </location>
</feature>
<accession>A0A7X5YLF0</accession>
<dbReference type="InterPro" id="IPR018637">
    <property type="entry name" value="DUF2059"/>
</dbReference>
<sequence length="170" mass="18573">MRIFAIIAAVLTVSAAPVMAQDAPDAPDPARAAQLARADRYLALSQGSGLTKIVRQQIEEGYGEGSIPDDQRVWLTDNMAAVYEDVMELVIAEVRDDVADQFTAAELDALIAFYETPLGRSIINKEAELSMDIQQAMMPHLMTRMASVGEKFCLRFDCSAMGDAAQKDSR</sequence>
<comment type="caution">
    <text evidence="3">The sequence shown here is derived from an EMBL/GenBank/DDBJ whole genome shotgun (WGS) entry which is preliminary data.</text>
</comment>
<dbReference type="Gene3D" id="1.10.10.10">
    <property type="entry name" value="Winged helix-like DNA-binding domain superfamily/Winged helix DNA-binding domain"/>
    <property type="match status" value="1"/>
</dbReference>
<feature type="domain" description="DUF2059" evidence="2">
    <location>
        <begin position="99"/>
        <end position="144"/>
    </location>
</feature>
<evidence type="ECO:0000313" key="3">
    <source>
        <dbReference type="EMBL" id="NJC41789.1"/>
    </source>
</evidence>
<protein>
    <recommendedName>
        <fullName evidence="2">DUF2059 domain-containing protein</fullName>
    </recommendedName>
</protein>
<proteinExistence type="predicted"/>
<dbReference type="Pfam" id="PF09832">
    <property type="entry name" value="DUF2059"/>
    <property type="match status" value="1"/>
</dbReference>
<organism evidence="3 4">
    <name type="scientific">Brevundimonas alba</name>
    <dbReference type="NCBI Taxonomy" id="74314"/>
    <lineage>
        <taxon>Bacteria</taxon>
        <taxon>Pseudomonadati</taxon>
        <taxon>Pseudomonadota</taxon>
        <taxon>Alphaproteobacteria</taxon>
        <taxon>Caulobacterales</taxon>
        <taxon>Caulobacteraceae</taxon>
        <taxon>Brevundimonas</taxon>
    </lineage>
</organism>
<dbReference type="EMBL" id="JAATJM010000002">
    <property type="protein sequence ID" value="NJC41789.1"/>
    <property type="molecule type" value="Genomic_DNA"/>
</dbReference>
<dbReference type="AlphaFoldDB" id="A0A7X5YLF0"/>
<evidence type="ECO:0000256" key="1">
    <source>
        <dbReference type="SAM" id="SignalP"/>
    </source>
</evidence>
<keyword evidence="4" id="KW-1185">Reference proteome</keyword>
<evidence type="ECO:0000313" key="4">
    <source>
        <dbReference type="Proteomes" id="UP000587415"/>
    </source>
</evidence>